<dbReference type="EMBL" id="AACS02000006">
    <property type="protein sequence ID" value="EFI27554.1"/>
    <property type="molecule type" value="Genomic_DNA"/>
</dbReference>
<name>D6RN78_COPC7</name>
<keyword evidence="3" id="KW-1185">Reference proteome</keyword>
<reference evidence="2 3" key="1">
    <citation type="journal article" date="2010" name="Proc. Natl. Acad. Sci. U.S.A.">
        <title>Insights into evolution of multicellular fungi from the assembled chromosomes of the mushroom Coprinopsis cinerea (Coprinus cinereus).</title>
        <authorList>
            <person name="Stajich J.E."/>
            <person name="Wilke S.K."/>
            <person name="Ahren D."/>
            <person name="Au C.H."/>
            <person name="Birren B.W."/>
            <person name="Borodovsky M."/>
            <person name="Burns C."/>
            <person name="Canback B."/>
            <person name="Casselton L.A."/>
            <person name="Cheng C.K."/>
            <person name="Deng J."/>
            <person name="Dietrich F.S."/>
            <person name="Fargo D.C."/>
            <person name="Farman M.L."/>
            <person name="Gathman A.C."/>
            <person name="Goldberg J."/>
            <person name="Guigo R."/>
            <person name="Hoegger P.J."/>
            <person name="Hooker J.B."/>
            <person name="Huggins A."/>
            <person name="James T.Y."/>
            <person name="Kamada T."/>
            <person name="Kilaru S."/>
            <person name="Kodira C."/>
            <person name="Kues U."/>
            <person name="Kupfer D."/>
            <person name="Kwan H.S."/>
            <person name="Lomsadze A."/>
            <person name="Li W."/>
            <person name="Lilly W.W."/>
            <person name="Ma L.J."/>
            <person name="Mackey A.J."/>
            <person name="Manning G."/>
            <person name="Martin F."/>
            <person name="Muraguchi H."/>
            <person name="Natvig D.O."/>
            <person name="Palmerini H."/>
            <person name="Ramesh M.A."/>
            <person name="Rehmeyer C.J."/>
            <person name="Roe B.A."/>
            <person name="Shenoy N."/>
            <person name="Stanke M."/>
            <person name="Ter-Hovhannisyan V."/>
            <person name="Tunlid A."/>
            <person name="Velagapudi R."/>
            <person name="Vision T.J."/>
            <person name="Zeng Q."/>
            <person name="Zolan M.E."/>
            <person name="Pukkila P.J."/>
        </authorList>
    </citation>
    <scope>NUCLEOTIDE SEQUENCE [LARGE SCALE GENOMIC DNA]</scope>
    <source>
        <strain evidence="3">Okayama-7 / 130 / ATCC MYA-4618 / FGSC 9003</strain>
    </source>
</reference>
<gene>
    <name evidence="2" type="ORF">CC1G_15857</name>
</gene>
<dbReference type="SMART" id="SM00220">
    <property type="entry name" value="S_TKc"/>
    <property type="match status" value="1"/>
</dbReference>
<dbReference type="Proteomes" id="UP000001861">
    <property type="component" value="Unassembled WGS sequence"/>
</dbReference>
<dbReference type="KEGG" id="cci:CC1G_15857"/>
<dbReference type="OrthoDB" id="2722301at2759"/>
<dbReference type="AlphaFoldDB" id="D6RN78"/>
<dbReference type="InParanoid" id="D6RN78"/>
<dbReference type="STRING" id="240176.D6RN78"/>
<dbReference type="eggNOG" id="ENOG502SVBW">
    <property type="taxonomic scope" value="Eukaryota"/>
</dbReference>
<evidence type="ECO:0000313" key="2">
    <source>
        <dbReference type="EMBL" id="EFI27554.1"/>
    </source>
</evidence>
<sequence length="439" mass="50587">MSSPLVVPFAYPDPRGNNYDEWSEIVERALGRYRFWDAPTTVEWFQARGYTLYERFNMDPKDQTAPDPSCTGPRMKRGYESSGQYPYAYYDDFKLDEDELDLVACEQSGSLVFAQDEQGRHVAIKLVPNGSDELRIYELIHAQDVESLKEHCILPILEILRSTTHSFVVMPRWGGDPITPPLASLLEVLAFIHCLLKNYIYIFFQALAFLHKNNIVHRDISTANIVTNHFSTHESMWASEPRKQLRREQLASYALIDFNYSAIVPDGVEPSKFRLPAEKAFDAAYAVPDTAQGEVDYDPFAWDVCSLGALMATQYQYFCYDLPFLAPLFDSMITIDVSRRFTAAQALEFFESEVASLHKGRLTKPIWMPDDRTRPCDYDRWKYVPKSLAVKWKSYRSAEITPWVRFLRRVCAMGDGKGYIIVMTIRRCIRFILGLIGAR</sequence>
<dbReference type="OMA" id="HGRNTNG"/>
<keyword evidence="2" id="KW-0418">Kinase</keyword>
<comment type="caution">
    <text evidence="2">The sequence shown here is derived from an EMBL/GenBank/DDBJ whole genome shotgun (WGS) entry which is preliminary data.</text>
</comment>
<dbReference type="InterPro" id="IPR000719">
    <property type="entry name" value="Prot_kinase_dom"/>
</dbReference>
<dbReference type="VEuPathDB" id="FungiDB:CC1G_15857"/>
<evidence type="ECO:0000313" key="3">
    <source>
        <dbReference type="Proteomes" id="UP000001861"/>
    </source>
</evidence>
<dbReference type="GO" id="GO:0044773">
    <property type="term" value="P:mitotic DNA damage checkpoint signaling"/>
    <property type="evidence" value="ECO:0007669"/>
    <property type="project" value="TreeGrafter"/>
</dbReference>
<protein>
    <submittedName>
        <fullName evidence="2">Other/AgaK1 protein kinase</fullName>
    </submittedName>
</protein>
<dbReference type="GO" id="GO:0005634">
    <property type="term" value="C:nucleus"/>
    <property type="evidence" value="ECO:0007669"/>
    <property type="project" value="TreeGrafter"/>
</dbReference>
<feature type="domain" description="Protein kinase" evidence="1">
    <location>
        <begin position="97"/>
        <end position="384"/>
    </location>
</feature>
<dbReference type="HOGENOM" id="CLU_042818_0_0_1"/>
<keyword evidence="2" id="KW-0808">Transferase</keyword>
<proteinExistence type="predicted"/>
<dbReference type="GO" id="GO:0004674">
    <property type="term" value="F:protein serine/threonine kinase activity"/>
    <property type="evidence" value="ECO:0007669"/>
    <property type="project" value="TreeGrafter"/>
</dbReference>
<accession>D6RN78</accession>
<organism evidence="2 3">
    <name type="scientific">Coprinopsis cinerea (strain Okayama-7 / 130 / ATCC MYA-4618 / FGSC 9003)</name>
    <name type="common">Inky cap fungus</name>
    <name type="synonym">Hormographiella aspergillata</name>
    <dbReference type="NCBI Taxonomy" id="240176"/>
    <lineage>
        <taxon>Eukaryota</taxon>
        <taxon>Fungi</taxon>
        <taxon>Dikarya</taxon>
        <taxon>Basidiomycota</taxon>
        <taxon>Agaricomycotina</taxon>
        <taxon>Agaricomycetes</taxon>
        <taxon>Agaricomycetidae</taxon>
        <taxon>Agaricales</taxon>
        <taxon>Agaricineae</taxon>
        <taxon>Psathyrellaceae</taxon>
        <taxon>Coprinopsis</taxon>
    </lineage>
</organism>
<dbReference type="RefSeq" id="XP_002911048.1">
    <property type="nucleotide sequence ID" value="XM_002911002.1"/>
</dbReference>
<dbReference type="SUPFAM" id="SSF56112">
    <property type="entry name" value="Protein kinase-like (PK-like)"/>
    <property type="match status" value="1"/>
</dbReference>
<dbReference type="Pfam" id="PF00069">
    <property type="entry name" value="Pkinase"/>
    <property type="match status" value="1"/>
</dbReference>
<dbReference type="GO" id="GO:0005524">
    <property type="term" value="F:ATP binding"/>
    <property type="evidence" value="ECO:0007669"/>
    <property type="project" value="InterPro"/>
</dbReference>
<dbReference type="Gene3D" id="1.10.510.10">
    <property type="entry name" value="Transferase(Phosphotransferase) domain 1"/>
    <property type="match status" value="1"/>
</dbReference>
<dbReference type="PROSITE" id="PS50011">
    <property type="entry name" value="PROTEIN_KINASE_DOM"/>
    <property type="match status" value="1"/>
</dbReference>
<evidence type="ECO:0000259" key="1">
    <source>
        <dbReference type="PROSITE" id="PS50011"/>
    </source>
</evidence>
<dbReference type="PANTHER" id="PTHR44167:SF24">
    <property type="entry name" value="SERINE_THREONINE-PROTEIN KINASE CHK2"/>
    <property type="match status" value="1"/>
</dbReference>
<dbReference type="InterPro" id="IPR011009">
    <property type="entry name" value="Kinase-like_dom_sf"/>
</dbReference>
<dbReference type="GeneID" id="9379602"/>
<dbReference type="PANTHER" id="PTHR44167">
    <property type="entry name" value="OVARIAN-SPECIFIC SERINE/THREONINE-PROTEIN KINASE LOK-RELATED"/>
    <property type="match status" value="1"/>
</dbReference>